<dbReference type="PANTHER" id="PTHR16026">
    <property type="entry name" value="CARTILAGE ACIDIC PROTEIN 1"/>
    <property type="match status" value="1"/>
</dbReference>
<protein>
    <submittedName>
        <fullName evidence="3">Repeat domain-containing protein</fullName>
    </submittedName>
</protein>
<dbReference type="Pfam" id="PF07593">
    <property type="entry name" value="UnbV_ASPIC"/>
    <property type="match status" value="1"/>
</dbReference>
<feature type="domain" description="ASPIC/UnbV" evidence="2">
    <location>
        <begin position="510"/>
        <end position="576"/>
    </location>
</feature>
<evidence type="ECO:0000313" key="3">
    <source>
        <dbReference type="EMBL" id="SDE14931.1"/>
    </source>
</evidence>
<reference evidence="3 4" key="1">
    <citation type="submission" date="2016-10" db="EMBL/GenBank/DDBJ databases">
        <authorList>
            <person name="de Groot N.N."/>
        </authorList>
    </citation>
    <scope>NUCLEOTIDE SEQUENCE [LARGE SCALE GENOMIC DNA]</scope>
    <source>
        <strain evidence="3 4">DSM 23421</strain>
    </source>
</reference>
<dbReference type="InterPro" id="IPR028994">
    <property type="entry name" value="Integrin_alpha_N"/>
</dbReference>
<evidence type="ECO:0000313" key="4">
    <source>
        <dbReference type="Proteomes" id="UP000199109"/>
    </source>
</evidence>
<accession>A0A1G7AJE4</accession>
<sequence>MMLIAVVGCRPDRPTSKFELLPSSETGITFSNDIKETIDFNPLNYLYIYNGAGVGTGDINNDGLPDLFFGGNEVPSRLYLNKGGMTFEDITESAGISKEGWATGISFVDINTDGLMDIYVCIASKEAAKAENKLYINQGNTTFKEEAKAYGLNDSGYSTQVAFFDYDKDGDLDAYVLTNGMESFNHNNLRPIKKNNQGISTDRLYKNNGNNTFTNVSEEAGITIEGYGLGIGILDVNNDGWPDVYCSNDFITNDLLWINNGDGTFTDGIEKYITQTSSNGMGMDIADYNNDGLEDIVQMDMLPESNLHNKTMTPVMNYNGQTLRYDKGYMPQYVRNTLQLRNKDASFSEMGRLAGIHKTDWSWAPLIADLDNDGLKDLFLTNGYGKDITDLDFSNYAVGMNNPFGNDSVRKARIYDNVKKLPTISLANYFYKNEGDLSFKNVTKTWSQGPNSISNGAIYADLDLDGDLDLVSNNINSEAFVYKNLTMENKQQNTRYLAVKLKGPELNPGGIGAEVTLFYGNTIQKTHEYPVRGYVSSVDPVLHFGLGKRNSVDSLRVTWPDGKTQIQRNISTNTRIELSYDDAKTIADERIPKKPTLLQKADGTVSRMVHKENAYVDFMDQPLLLKMLSREGPGLAVGDVDGDGREDLFMSTALKDTSYIWNRAKDGTFKKGPALPQSWKYEQQGSILADFNADGRPDLYVASGGNELPYESGNYQDQLYMQQPDGSFEVSGGLPQINSSTATVNASDYDGDGDLDLFVGSRLKPNSYPVVDQSYILQNINGSFKDVTAAVAPEIADIGMVTSALWTDFNNDNAPDLIVVGEWMEITFFENQNGLLKNVTSESGMPGLSGFWNSINGADFDGDGDIDYIVGNFGENTDLTASEEEPLTIVAKDFDNNGKIDPILGCYVNGVNYPVPSRDALISQISSMKGRFRFYKDYGKATFDEVFTKKELQGAIRKEVTSLKTTYLENKGDGKFVHKALPLVAQMAPVYGISIEDLDDDGHLDVLLTGNRTDTETLGGSMNSSKGIVLLGNGKGNFQNTTVDVSGFYTLGDARGTAQLVTNEGVDFLVANNDGVMQCFTKKSPKKTILLKQNDTYAEVTLTDGTSYRQEFYFGSGYLTQNSRKLQVPDTAMEIIIFDSQNASRQGLNKK</sequence>
<dbReference type="PANTHER" id="PTHR16026:SF0">
    <property type="entry name" value="CARTILAGE ACIDIC PROTEIN 1"/>
    <property type="match status" value="1"/>
</dbReference>
<dbReference type="Proteomes" id="UP000199109">
    <property type="component" value="Unassembled WGS sequence"/>
</dbReference>
<gene>
    <name evidence="3" type="ORF">SAMN05421636_103410</name>
</gene>
<organism evidence="3 4">
    <name type="scientific">Pricia antarctica</name>
    <dbReference type="NCBI Taxonomy" id="641691"/>
    <lineage>
        <taxon>Bacteria</taxon>
        <taxon>Pseudomonadati</taxon>
        <taxon>Bacteroidota</taxon>
        <taxon>Flavobacteriia</taxon>
        <taxon>Flavobacteriales</taxon>
        <taxon>Flavobacteriaceae</taxon>
        <taxon>Pricia</taxon>
    </lineage>
</organism>
<dbReference type="Gene3D" id="2.130.10.130">
    <property type="entry name" value="Integrin alpha, N-terminal"/>
    <property type="match status" value="3"/>
</dbReference>
<dbReference type="Pfam" id="PF13517">
    <property type="entry name" value="FG-GAP_3"/>
    <property type="match status" value="5"/>
</dbReference>
<evidence type="ECO:0000259" key="2">
    <source>
        <dbReference type="Pfam" id="PF07593"/>
    </source>
</evidence>
<dbReference type="SUPFAM" id="SSF69318">
    <property type="entry name" value="Integrin alpha N-terminal domain"/>
    <property type="match status" value="3"/>
</dbReference>
<dbReference type="InterPro" id="IPR011519">
    <property type="entry name" value="UnbV_ASPIC"/>
</dbReference>
<dbReference type="EMBL" id="FNAO01000003">
    <property type="protein sequence ID" value="SDE14931.1"/>
    <property type="molecule type" value="Genomic_DNA"/>
</dbReference>
<name>A0A1G7AJE4_9FLAO</name>
<dbReference type="InterPro" id="IPR013517">
    <property type="entry name" value="FG-GAP"/>
</dbReference>
<proteinExistence type="predicted"/>
<dbReference type="AlphaFoldDB" id="A0A1G7AJE4"/>
<evidence type="ECO:0000256" key="1">
    <source>
        <dbReference type="ARBA" id="ARBA00022729"/>
    </source>
</evidence>
<dbReference type="STRING" id="641691.SAMN05421636_103410"/>
<dbReference type="InterPro" id="IPR027039">
    <property type="entry name" value="Crtac1"/>
</dbReference>
<keyword evidence="1" id="KW-0732">Signal</keyword>
<keyword evidence="4" id="KW-1185">Reference proteome</keyword>